<accession>A0A3M2HCL9</accession>
<dbReference type="PROSITE" id="PS51257">
    <property type="entry name" value="PROKAR_LIPOPROTEIN"/>
    <property type="match status" value="1"/>
</dbReference>
<evidence type="ECO:0000313" key="2">
    <source>
        <dbReference type="EMBL" id="RMH87441.1"/>
    </source>
</evidence>
<feature type="chain" id="PRO_5018012365" evidence="1">
    <location>
        <begin position="21"/>
        <end position="153"/>
    </location>
</feature>
<dbReference type="RefSeq" id="WP_122169003.1">
    <property type="nucleotide sequence ID" value="NZ_JAMOIB010000025.1"/>
</dbReference>
<name>A0A3M2HCL9_9GAMM</name>
<evidence type="ECO:0000313" key="3">
    <source>
        <dbReference type="Proteomes" id="UP000269774"/>
    </source>
</evidence>
<proteinExistence type="predicted"/>
<protein>
    <submittedName>
        <fullName evidence="2">Uncharacterized protein</fullName>
    </submittedName>
</protein>
<dbReference type="EMBL" id="RFFM01000014">
    <property type="protein sequence ID" value="RMH87441.1"/>
    <property type="molecule type" value="Genomic_DNA"/>
</dbReference>
<dbReference type="Proteomes" id="UP000269774">
    <property type="component" value="Unassembled WGS sequence"/>
</dbReference>
<keyword evidence="3" id="KW-1185">Reference proteome</keyword>
<dbReference type="AlphaFoldDB" id="A0A3M2HCL9"/>
<feature type="signal peptide" evidence="1">
    <location>
        <begin position="1"/>
        <end position="20"/>
    </location>
</feature>
<keyword evidence="1" id="KW-0732">Signal</keyword>
<sequence length="153" mass="17631">MHKLKILMLLIFMASLSACFETTTYNSTTKSSNKYNFGKFLDSITSFPYSAPAEQQERIKNNYTKLKIGMPKNEILNILPPPNAEFFTYEKNGDKEVFESSSWAYYLTRQEYNLGSDSDAALFLYFNELEQLYWSIPDNIEGLSQLGNPLDAR</sequence>
<organism evidence="2 3">
    <name type="scientific">Stutzerimonas zhaodongensis</name>
    <dbReference type="NCBI Taxonomy" id="1176257"/>
    <lineage>
        <taxon>Bacteria</taxon>
        <taxon>Pseudomonadati</taxon>
        <taxon>Pseudomonadota</taxon>
        <taxon>Gammaproteobacteria</taxon>
        <taxon>Pseudomonadales</taxon>
        <taxon>Pseudomonadaceae</taxon>
        <taxon>Stutzerimonas</taxon>
    </lineage>
</organism>
<evidence type="ECO:0000256" key="1">
    <source>
        <dbReference type="SAM" id="SignalP"/>
    </source>
</evidence>
<gene>
    <name evidence="2" type="ORF">EA797_21500</name>
</gene>
<comment type="caution">
    <text evidence="2">The sequence shown here is derived from an EMBL/GenBank/DDBJ whole genome shotgun (WGS) entry which is preliminary data.</text>
</comment>
<reference evidence="2 3" key="1">
    <citation type="submission" date="2018-10" db="EMBL/GenBank/DDBJ databases">
        <title>Pseudomonas zhaodongensis NEAU-ST5-21(T) genome.</title>
        <authorList>
            <person name="Peng J."/>
            <person name="Liu Z.-P."/>
        </authorList>
    </citation>
    <scope>NUCLEOTIDE SEQUENCE [LARGE SCALE GENOMIC DNA]</scope>
    <source>
        <strain evidence="2 3">NEAU-ST5-21</strain>
    </source>
</reference>